<dbReference type="AlphaFoldDB" id="A0A2A6REN3"/>
<feature type="non-terminal residue" evidence="1">
    <location>
        <position position="1"/>
    </location>
</feature>
<dbReference type="EMBL" id="NQWI01000144">
    <property type="protein sequence ID" value="PDW01349.1"/>
    <property type="molecule type" value="Genomic_DNA"/>
</dbReference>
<reference evidence="2" key="1">
    <citation type="submission" date="2017-08" db="EMBL/GenBank/DDBJ databases">
        <authorList>
            <person name="Grouzdev D.S."/>
            <person name="Gaisin V.A."/>
            <person name="Rysina M.S."/>
            <person name="Gorlenko V.M."/>
        </authorList>
    </citation>
    <scope>NUCLEOTIDE SEQUENCE [LARGE SCALE GENOMIC DNA]</scope>
    <source>
        <strain evidence="2">Kir15-3F</strain>
    </source>
</reference>
<evidence type="ECO:0000313" key="1">
    <source>
        <dbReference type="EMBL" id="PDW01349.1"/>
    </source>
</evidence>
<keyword evidence="2" id="KW-1185">Reference proteome</keyword>
<protein>
    <submittedName>
        <fullName evidence="1">Uncharacterized protein</fullName>
    </submittedName>
</protein>
<dbReference type="Proteomes" id="UP000220527">
    <property type="component" value="Unassembled WGS sequence"/>
</dbReference>
<proteinExistence type="predicted"/>
<accession>A0A2A6REN3</accession>
<dbReference type="RefSeq" id="WP_217352494.1">
    <property type="nucleotide sequence ID" value="NZ_NQWI01000144.1"/>
</dbReference>
<name>A0A2A6REN3_9CHLR</name>
<evidence type="ECO:0000313" key="2">
    <source>
        <dbReference type="Proteomes" id="UP000220527"/>
    </source>
</evidence>
<organism evidence="1 2">
    <name type="scientific">Candidatus Viridilinea mediisalina</name>
    <dbReference type="NCBI Taxonomy" id="2024553"/>
    <lineage>
        <taxon>Bacteria</taxon>
        <taxon>Bacillati</taxon>
        <taxon>Chloroflexota</taxon>
        <taxon>Chloroflexia</taxon>
        <taxon>Chloroflexales</taxon>
        <taxon>Chloroflexineae</taxon>
        <taxon>Oscillochloridaceae</taxon>
        <taxon>Candidatus Viridilinea</taxon>
    </lineage>
</organism>
<gene>
    <name evidence="1" type="ORF">CJ255_19290</name>
</gene>
<comment type="caution">
    <text evidence="1">The sequence shown here is derived from an EMBL/GenBank/DDBJ whole genome shotgun (WGS) entry which is preliminary data.</text>
</comment>
<sequence>WLSLSKPRGGARAGLRPHSGFDKLSQRIGWLRQAGFDKLSQRIGWLRQAQPSPRRWLSLSKPRGGAQNLFALTGFCELE</sequence>